<sequence length="231" mass="24229">MSSGTVEFEVPPNFVPFQIADDLEHAHEAVLERIGAAAAGLPADRRRDLVELYAQASAALTEAGAVWSGSWVGTLGDRRSMATLTVTELETGPAPQETAAAGLLEVLAPAPAEDGRPTGVIRRFDAPAGPVVITVGQLPGWRLSADETVPILSAKAYLPMPPGNEGVLIVELSTPDLDHWQDVFAPLLVQVVRSIRFPEGPQPAPDQPAAPPVPSPGAPDLPDDPFGTVLH</sequence>
<dbReference type="RefSeq" id="WP_111492620.1">
    <property type="nucleotide sequence ID" value="NZ_CP031264.1"/>
</dbReference>
<proteinExistence type="predicted"/>
<organism evidence="2 3">
    <name type="scientific">Peterkaempfera bronchialis</name>
    <dbReference type="NCBI Taxonomy" id="2126346"/>
    <lineage>
        <taxon>Bacteria</taxon>
        <taxon>Bacillati</taxon>
        <taxon>Actinomycetota</taxon>
        <taxon>Actinomycetes</taxon>
        <taxon>Kitasatosporales</taxon>
        <taxon>Streptomycetaceae</taxon>
        <taxon>Peterkaempfera</taxon>
    </lineage>
</organism>
<evidence type="ECO:0000313" key="2">
    <source>
        <dbReference type="EMBL" id="AXI77931.1"/>
    </source>
</evidence>
<dbReference type="Proteomes" id="UP000249340">
    <property type="component" value="Chromosome"/>
</dbReference>
<feature type="region of interest" description="Disordered" evidence="1">
    <location>
        <begin position="198"/>
        <end position="231"/>
    </location>
</feature>
<name>A0A345SW26_9ACTN</name>
<feature type="compositionally biased region" description="Pro residues" evidence="1">
    <location>
        <begin position="200"/>
        <end position="219"/>
    </location>
</feature>
<evidence type="ECO:0000313" key="3">
    <source>
        <dbReference type="Proteomes" id="UP000249340"/>
    </source>
</evidence>
<dbReference type="KEGG" id="stri:C7M71_011275"/>
<protein>
    <submittedName>
        <fullName evidence="2">Uncharacterized protein</fullName>
    </submittedName>
</protein>
<keyword evidence="3" id="KW-1185">Reference proteome</keyword>
<gene>
    <name evidence="2" type="ORF">C7M71_011275</name>
</gene>
<dbReference type="EMBL" id="CP031264">
    <property type="protein sequence ID" value="AXI77931.1"/>
    <property type="molecule type" value="Genomic_DNA"/>
</dbReference>
<reference evidence="3" key="1">
    <citation type="submission" date="2018-07" db="EMBL/GenBank/DDBJ databases">
        <title>Streptacidiphilus bronchialis DSM 106435 chromosome.</title>
        <authorList>
            <person name="Batra D."/>
            <person name="Gulvik C.A."/>
        </authorList>
    </citation>
    <scope>NUCLEOTIDE SEQUENCE [LARGE SCALE GENOMIC DNA]</scope>
    <source>
        <strain evidence="3">DSM 106435</strain>
    </source>
</reference>
<accession>A0A345SW26</accession>
<evidence type="ECO:0000256" key="1">
    <source>
        <dbReference type="SAM" id="MobiDB-lite"/>
    </source>
</evidence>
<dbReference type="AlphaFoldDB" id="A0A345SW26"/>
<dbReference type="OrthoDB" id="4309173at2"/>